<sequence length="245" mass="28412">MDITYNLRQLDPVRMLSGGRVGRVLFCTKKNKNCFGQVVFKTVIRTTVSIDARNLRENREDGEEYRGKVYFEIKREILKEIEGNSLLVSKLQKIKFAVGQDFVDDEKRGFAYEGFLVGGEWVEKAYDLDGLIHKKETQQFFWSCLSFVFLTVLAPDEKYCYNDFFRQFRGRALGWGRQRQCGVLFIKGMGIQRFSNVYKSISLIARRISAPKTGFTGGHGTGEFMDGLFVWIRKNLRESEKSRLN</sequence>
<organism evidence="1 2">
    <name type="scientific">candidate division WOR-1 bacterium RIFOXYB2_FULL_36_35</name>
    <dbReference type="NCBI Taxonomy" id="1802578"/>
    <lineage>
        <taxon>Bacteria</taxon>
        <taxon>Bacillati</taxon>
        <taxon>Saganbacteria</taxon>
    </lineage>
</organism>
<comment type="caution">
    <text evidence="1">The sequence shown here is derived from an EMBL/GenBank/DDBJ whole genome shotgun (WGS) entry which is preliminary data.</text>
</comment>
<evidence type="ECO:0000313" key="2">
    <source>
        <dbReference type="Proteomes" id="UP000177905"/>
    </source>
</evidence>
<accession>A0A1F4S423</accession>
<evidence type="ECO:0000313" key="1">
    <source>
        <dbReference type="EMBL" id="OGC15181.1"/>
    </source>
</evidence>
<dbReference type="Proteomes" id="UP000177905">
    <property type="component" value="Unassembled WGS sequence"/>
</dbReference>
<proteinExistence type="predicted"/>
<name>A0A1F4S423_UNCSA</name>
<dbReference type="EMBL" id="MEUA01000024">
    <property type="protein sequence ID" value="OGC15181.1"/>
    <property type="molecule type" value="Genomic_DNA"/>
</dbReference>
<dbReference type="AlphaFoldDB" id="A0A1F4S423"/>
<protein>
    <submittedName>
        <fullName evidence="1">Uncharacterized protein</fullName>
    </submittedName>
</protein>
<gene>
    <name evidence="1" type="ORF">A2290_08965</name>
</gene>
<reference evidence="1 2" key="1">
    <citation type="journal article" date="2016" name="Nat. Commun.">
        <title>Thousands of microbial genomes shed light on interconnected biogeochemical processes in an aquifer system.</title>
        <authorList>
            <person name="Anantharaman K."/>
            <person name="Brown C.T."/>
            <person name="Hug L.A."/>
            <person name="Sharon I."/>
            <person name="Castelle C.J."/>
            <person name="Probst A.J."/>
            <person name="Thomas B.C."/>
            <person name="Singh A."/>
            <person name="Wilkins M.J."/>
            <person name="Karaoz U."/>
            <person name="Brodie E.L."/>
            <person name="Williams K.H."/>
            <person name="Hubbard S.S."/>
            <person name="Banfield J.F."/>
        </authorList>
    </citation>
    <scope>NUCLEOTIDE SEQUENCE [LARGE SCALE GENOMIC DNA]</scope>
</reference>